<evidence type="ECO:0000313" key="3">
    <source>
        <dbReference type="Proteomes" id="UP000567179"/>
    </source>
</evidence>
<feature type="compositionally biased region" description="Low complexity" evidence="1">
    <location>
        <begin position="65"/>
        <end position="79"/>
    </location>
</feature>
<proteinExistence type="predicted"/>
<feature type="compositionally biased region" description="Basic and acidic residues" evidence="1">
    <location>
        <begin position="93"/>
        <end position="104"/>
    </location>
</feature>
<organism evidence="2 3">
    <name type="scientific">Psilocybe cf. subviscida</name>
    <dbReference type="NCBI Taxonomy" id="2480587"/>
    <lineage>
        <taxon>Eukaryota</taxon>
        <taxon>Fungi</taxon>
        <taxon>Dikarya</taxon>
        <taxon>Basidiomycota</taxon>
        <taxon>Agaricomycotina</taxon>
        <taxon>Agaricomycetes</taxon>
        <taxon>Agaricomycetidae</taxon>
        <taxon>Agaricales</taxon>
        <taxon>Agaricineae</taxon>
        <taxon>Strophariaceae</taxon>
        <taxon>Psilocybe</taxon>
    </lineage>
</organism>
<reference evidence="2 3" key="1">
    <citation type="journal article" date="2020" name="ISME J.">
        <title>Uncovering the hidden diversity of litter-decomposition mechanisms in mushroom-forming fungi.</title>
        <authorList>
            <person name="Floudas D."/>
            <person name="Bentzer J."/>
            <person name="Ahren D."/>
            <person name="Johansson T."/>
            <person name="Persson P."/>
            <person name="Tunlid A."/>
        </authorList>
    </citation>
    <scope>NUCLEOTIDE SEQUENCE [LARGE SCALE GENOMIC DNA]</scope>
    <source>
        <strain evidence="2 3">CBS 101986</strain>
    </source>
</reference>
<protein>
    <submittedName>
        <fullName evidence="2">Uncharacterized protein</fullName>
    </submittedName>
</protein>
<dbReference type="Proteomes" id="UP000567179">
    <property type="component" value="Unassembled WGS sequence"/>
</dbReference>
<feature type="region of interest" description="Disordered" evidence="1">
    <location>
        <begin position="50"/>
        <end position="136"/>
    </location>
</feature>
<name>A0A8H5ESD2_9AGAR</name>
<sequence>MMGRESVCWAVQSTRLIDIRVPVALALRSTLLHSCWAVLENICPHKDMNNYNASKPGLSPQPQPSASHSYNSTTSSHISFPIPTHFATSPHRAKTDNPCEDLKKARPSGNKSGWKANEQYGGRLGDAANQDGDHNKGCKCVIQ</sequence>
<comment type="caution">
    <text evidence="2">The sequence shown here is derived from an EMBL/GenBank/DDBJ whole genome shotgun (WGS) entry which is preliminary data.</text>
</comment>
<accession>A0A8H5ESD2</accession>
<gene>
    <name evidence="2" type="ORF">D9619_007975</name>
</gene>
<dbReference type="EMBL" id="JAACJJ010000057">
    <property type="protein sequence ID" value="KAF5310616.1"/>
    <property type="molecule type" value="Genomic_DNA"/>
</dbReference>
<dbReference type="AlphaFoldDB" id="A0A8H5ESD2"/>
<evidence type="ECO:0000256" key="1">
    <source>
        <dbReference type="SAM" id="MobiDB-lite"/>
    </source>
</evidence>
<keyword evidence="3" id="KW-1185">Reference proteome</keyword>
<evidence type="ECO:0000313" key="2">
    <source>
        <dbReference type="EMBL" id="KAF5310616.1"/>
    </source>
</evidence>